<proteinExistence type="predicted"/>
<feature type="region of interest" description="Disordered" evidence="1">
    <location>
        <begin position="47"/>
        <end position="199"/>
    </location>
</feature>
<feature type="chain" id="PRO_5008479737" evidence="3">
    <location>
        <begin position="23"/>
        <end position="342"/>
    </location>
</feature>
<evidence type="ECO:0000313" key="5">
    <source>
        <dbReference type="Proteomes" id="UP000054350"/>
    </source>
</evidence>
<dbReference type="EMBL" id="GG745356">
    <property type="protein sequence ID" value="KNE68260.1"/>
    <property type="molecule type" value="Genomic_DNA"/>
</dbReference>
<evidence type="ECO:0000256" key="3">
    <source>
        <dbReference type="SAM" id="SignalP"/>
    </source>
</evidence>
<evidence type="ECO:0000256" key="2">
    <source>
        <dbReference type="SAM" id="Phobius"/>
    </source>
</evidence>
<sequence length="342" mass="35665">MPTTAARPLLTLLLLLVVLAAATTFVPDSAALGAPVDGAMAAAVSSTSLTRKAAPVNVDRRVDEPSPPVPSERPHHDSAWRRASDLDGWDHPVDSDVPMPMIPQVPRRASPSQPPSPRGSDAPRSPSDAAPHVPPQGNATSTRPTSTPGSSPFAVAAAATPTARDVPTPTPTLSPADESMRGAESSRTSAIPSETPAPNPLFAMDIRAVTAWSSAATVGAALGATLLLVIMKRYGWDGVHGQWGSAPAPAAPELPPPPPLARRESVASTYYSPMVGVGSLEAATPPIDLTVPVPPAPPPAATTNIDRAPRRFRSWAAYRLSDMPDYDDDGSVESLGREFRVW</sequence>
<keyword evidence="2" id="KW-0812">Transmembrane</keyword>
<feature type="compositionally biased region" description="Low complexity" evidence="1">
    <location>
        <begin position="140"/>
        <end position="167"/>
    </location>
</feature>
<reference evidence="4 5" key="1">
    <citation type="submission" date="2009-11" db="EMBL/GenBank/DDBJ databases">
        <title>Annotation of Allomyces macrogynus ATCC 38327.</title>
        <authorList>
            <consortium name="The Broad Institute Genome Sequencing Platform"/>
            <person name="Russ C."/>
            <person name="Cuomo C."/>
            <person name="Burger G."/>
            <person name="Gray M.W."/>
            <person name="Holland P.W.H."/>
            <person name="King N."/>
            <person name="Lang F.B.F."/>
            <person name="Roger A.J."/>
            <person name="Ruiz-Trillo I."/>
            <person name="Young S.K."/>
            <person name="Zeng Q."/>
            <person name="Gargeya S."/>
            <person name="Fitzgerald M."/>
            <person name="Haas B."/>
            <person name="Abouelleil A."/>
            <person name="Alvarado L."/>
            <person name="Arachchi H.M."/>
            <person name="Berlin A."/>
            <person name="Chapman S.B."/>
            <person name="Gearin G."/>
            <person name="Goldberg J."/>
            <person name="Griggs A."/>
            <person name="Gujja S."/>
            <person name="Hansen M."/>
            <person name="Heiman D."/>
            <person name="Howarth C."/>
            <person name="Larimer J."/>
            <person name="Lui A."/>
            <person name="MacDonald P.J.P."/>
            <person name="McCowen C."/>
            <person name="Montmayeur A."/>
            <person name="Murphy C."/>
            <person name="Neiman D."/>
            <person name="Pearson M."/>
            <person name="Priest M."/>
            <person name="Roberts A."/>
            <person name="Saif S."/>
            <person name="Shea T."/>
            <person name="Sisk P."/>
            <person name="Stolte C."/>
            <person name="Sykes S."/>
            <person name="Wortman J."/>
            <person name="Nusbaum C."/>
            <person name="Birren B."/>
        </authorList>
    </citation>
    <scope>NUCLEOTIDE SEQUENCE [LARGE SCALE GENOMIC DNA]</scope>
    <source>
        <strain evidence="4 5">ATCC 38327</strain>
    </source>
</reference>
<keyword evidence="2" id="KW-1133">Transmembrane helix</keyword>
<accession>A0A0L0T100</accession>
<dbReference type="EMBL" id="GG745356">
    <property type="protein sequence ID" value="KNE68259.1"/>
    <property type="molecule type" value="Genomic_DNA"/>
</dbReference>
<feature type="signal peptide" evidence="3">
    <location>
        <begin position="1"/>
        <end position="22"/>
    </location>
</feature>
<protein>
    <submittedName>
        <fullName evidence="4">Uncharacterized protein</fullName>
    </submittedName>
</protein>
<dbReference type="OrthoDB" id="5588956at2759"/>
<keyword evidence="5" id="KW-1185">Reference proteome</keyword>
<keyword evidence="2" id="KW-0472">Membrane</keyword>
<reference evidence="5" key="2">
    <citation type="submission" date="2009-11" db="EMBL/GenBank/DDBJ databases">
        <title>The Genome Sequence of Allomyces macrogynus strain ATCC 38327.</title>
        <authorList>
            <consortium name="The Broad Institute Genome Sequencing Platform"/>
            <person name="Russ C."/>
            <person name="Cuomo C."/>
            <person name="Shea T."/>
            <person name="Young S.K."/>
            <person name="Zeng Q."/>
            <person name="Koehrsen M."/>
            <person name="Haas B."/>
            <person name="Borodovsky M."/>
            <person name="Guigo R."/>
            <person name="Alvarado L."/>
            <person name="Berlin A."/>
            <person name="Borenstein D."/>
            <person name="Chen Z."/>
            <person name="Engels R."/>
            <person name="Freedman E."/>
            <person name="Gellesch M."/>
            <person name="Goldberg J."/>
            <person name="Griggs A."/>
            <person name="Gujja S."/>
            <person name="Heiman D."/>
            <person name="Hepburn T."/>
            <person name="Howarth C."/>
            <person name="Jen D."/>
            <person name="Larson L."/>
            <person name="Lewis B."/>
            <person name="Mehta T."/>
            <person name="Park D."/>
            <person name="Pearson M."/>
            <person name="Roberts A."/>
            <person name="Saif S."/>
            <person name="Shenoy N."/>
            <person name="Sisk P."/>
            <person name="Stolte C."/>
            <person name="Sykes S."/>
            <person name="Walk T."/>
            <person name="White J."/>
            <person name="Yandava C."/>
            <person name="Burger G."/>
            <person name="Gray M.W."/>
            <person name="Holland P.W.H."/>
            <person name="King N."/>
            <person name="Lang F.B.F."/>
            <person name="Roger A.J."/>
            <person name="Ruiz-Trillo I."/>
            <person name="Lander E."/>
            <person name="Nusbaum C."/>
        </authorList>
    </citation>
    <scope>NUCLEOTIDE SEQUENCE [LARGE SCALE GENOMIC DNA]</scope>
    <source>
        <strain evidence="5">ATCC 38327</strain>
    </source>
</reference>
<organism evidence="4 5">
    <name type="scientific">Allomyces macrogynus (strain ATCC 38327)</name>
    <name type="common">Allomyces javanicus var. macrogynus</name>
    <dbReference type="NCBI Taxonomy" id="578462"/>
    <lineage>
        <taxon>Eukaryota</taxon>
        <taxon>Fungi</taxon>
        <taxon>Fungi incertae sedis</taxon>
        <taxon>Blastocladiomycota</taxon>
        <taxon>Blastocladiomycetes</taxon>
        <taxon>Blastocladiales</taxon>
        <taxon>Blastocladiaceae</taxon>
        <taxon>Allomyces</taxon>
    </lineage>
</organism>
<dbReference type="Proteomes" id="UP000054350">
    <property type="component" value="Unassembled WGS sequence"/>
</dbReference>
<name>A0A0L0T100_ALLM3</name>
<dbReference type="AlphaFoldDB" id="A0A0L0T100"/>
<gene>
    <name evidence="4" type="ORF">AMAG_12932</name>
</gene>
<dbReference type="EMBL" id="GG745356">
    <property type="protein sequence ID" value="KNE68258.1"/>
    <property type="molecule type" value="Genomic_DNA"/>
</dbReference>
<feature type="compositionally biased region" description="Basic and acidic residues" evidence="1">
    <location>
        <begin position="72"/>
        <end position="94"/>
    </location>
</feature>
<evidence type="ECO:0000313" key="4">
    <source>
        <dbReference type="EMBL" id="KNE68259.1"/>
    </source>
</evidence>
<keyword evidence="3" id="KW-0732">Signal</keyword>
<dbReference type="VEuPathDB" id="FungiDB:AMAG_12932"/>
<feature type="transmembrane region" description="Helical" evidence="2">
    <location>
        <begin position="209"/>
        <end position="230"/>
    </location>
</feature>
<dbReference type="EMBL" id="GG745356">
    <property type="protein sequence ID" value="KNE68261.1"/>
    <property type="molecule type" value="Genomic_DNA"/>
</dbReference>
<evidence type="ECO:0000256" key="1">
    <source>
        <dbReference type="SAM" id="MobiDB-lite"/>
    </source>
</evidence>